<keyword evidence="2" id="KW-1185">Reference proteome</keyword>
<dbReference type="Proteomes" id="UP000003856">
    <property type="component" value="Unassembled WGS sequence"/>
</dbReference>
<evidence type="ECO:0000313" key="1">
    <source>
        <dbReference type="EMBL" id="EER60797.1"/>
    </source>
</evidence>
<protein>
    <submittedName>
        <fullName evidence="1">Uncharacterized protein</fullName>
    </submittedName>
</protein>
<sequence length="132" mass="14232">MTTVRPTPAAAEASTKVSAVPVIVYVDDADQARQLLAPLRAGAGPSGTHWVLVACAPRMTHRISKWVSHRARESWRDKWADKLFAGLVPWLRADGSGVTTVLAKGPLGELSGQLQAQFGAARVVDARRPRIE</sequence>
<dbReference type="AlphaFoldDB" id="C5T417"/>
<dbReference type="RefSeq" id="WP_005795368.1">
    <property type="nucleotide sequence ID" value="NZ_ACQT01000039.1"/>
</dbReference>
<proteinExistence type="predicted"/>
<dbReference type="EMBL" id="ACQT01000039">
    <property type="protein sequence ID" value="EER60797.1"/>
    <property type="molecule type" value="Genomic_DNA"/>
</dbReference>
<reference evidence="1 2" key="1">
    <citation type="submission" date="2009-05" db="EMBL/GenBank/DDBJ databases">
        <title>The draft genome of Acidovorax delafieldii 2AN.</title>
        <authorList>
            <consortium name="US DOE Joint Genome Institute (JGI-PGF)"/>
            <person name="Lucas S."/>
            <person name="Copeland A."/>
            <person name="Lapidus A."/>
            <person name="Glavina del Rio T."/>
            <person name="Tice H."/>
            <person name="Bruce D."/>
            <person name="Goodwin L."/>
            <person name="Pitluck S."/>
            <person name="Larimer F."/>
            <person name="Land M.L."/>
            <person name="Hauser L."/>
            <person name="Shelobolina E.S."/>
            <person name="Picardal F."/>
            <person name="Roden E."/>
            <person name="Emerson D."/>
        </authorList>
    </citation>
    <scope>NUCLEOTIDE SEQUENCE [LARGE SCALE GENOMIC DNA]</scope>
    <source>
        <strain evidence="1 2">2AN</strain>
    </source>
</reference>
<accession>C5T417</accession>
<comment type="caution">
    <text evidence="1">The sequence shown here is derived from an EMBL/GenBank/DDBJ whole genome shotgun (WGS) entry which is preliminary data.</text>
</comment>
<gene>
    <name evidence="1" type="ORF">AcdelDRAFT_1647</name>
</gene>
<dbReference type="PATRIC" id="fig|573060.9.peg.3519"/>
<feature type="non-terminal residue" evidence="1">
    <location>
        <position position="132"/>
    </location>
</feature>
<organism evidence="1 2">
    <name type="scientific">Acidovorax delafieldii 2AN</name>
    <dbReference type="NCBI Taxonomy" id="573060"/>
    <lineage>
        <taxon>Bacteria</taxon>
        <taxon>Pseudomonadati</taxon>
        <taxon>Pseudomonadota</taxon>
        <taxon>Betaproteobacteria</taxon>
        <taxon>Burkholderiales</taxon>
        <taxon>Comamonadaceae</taxon>
        <taxon>Acidovorax</taxon>
    </lineage>
</organism>
<evidence type="ECO:0000313" key="2">
    <source>
        <dbReference type="Proteomes" id="UP000003856"/>
    </source>
</evidence>
<name>C5T417_ACIDE</name>